<organism evidence="4 5">
    <name type="scientific">Phytophthora oleae</name>
    <dbReference type="NCBI Taxonomy" id="2107226"/>
    <lineage>
        <taxon>Eukaryota</taxon>
        <taxon>Sar</taxon>
        <taxon>Stramenopiles</taxon>
        <taxon>Oomycota</taxon>
        <taxon>Peronosporomycetes</taxon>
        <taxon>Peronosporales</taxon>
        <taxon>Peronosporaceae</taxon>
        <taxon>Phytophthora</taxon>
    </lineage>
</organism>
<dbReference type="PROSITE" id="PS51450">
    <property type="entry name" value="LRR"/>
    <property type="match status" value="2"/>
</dbReference>
<dbReference type="Pfam" id="PF23598">
    <property type="entry name" value="LRR_14"/>
    <property type="match status" value="1"/>
</dbReference>
<evidence type="ECO:0000259" key="3">
    <source>
        <dbReference type="Pfam" id="PF23598"/>
    </source>
</evidence>
<dbReference type="SUPFAM" id="SSF52075">
    <property type="entry name" value="Outer arm dynein light chain 1"/>
    <property type="match status" value="1"/>
</dbReference>
<dbReference type="PANTHER" id="PTHR48051">
    <property type="match status" value="1"/>
</dbReference>
<accession>A0ABD3FVE3</accession>
<name>A0ABD3FVE3_9STRA</name>
<keyword evidence="2" id="KW-0677">Repeat</keyword>
<dbReference type="SMART" id="SM00364">
    <property type="entry name" value="LRR_BAC"/>
    <property type="match status" value="3"/>
</dbReference>
<evidence type="ECO:0000313" key="5">
    <source>
        <dbReference type="Proteomes" id="UP001632037"/>
    </source>
</evidence>
<dbReference type="InterPro" id="IPR050216">
    <property type="entry name" value="LRR_domain-containing"/>
</dbReference>
<proteinExistence type="predicted"/>
<gene>
    <name evidence="4" type="ORF">V7S43_004657</name>
</gene>
<keyword evidence="5" id="KW-1185">Reference proteome</keyword>
<evidence type="ECO:0000256" key="1">
    <source>
        <dbReference type="ARBA" id="ARBA00022614"/>
    </source>
</evidence>
<evidence type="ECO:0000313" key="4">
    <source>
        <dbReference type="EMBL" id="KAL3670347.1"/>
    </source>
</evidence>
<reference evidence="4 5" key="1">
    <citation type="submission" date="2024-09" db="EMBL/GenBank/DDBJ databases">
        <title>Genome sequencing and assembly of Phytophthora oleae, isolate VK10A, causative agent of rot of olive drupes.</title>
        <authorList>
            <person name="Conti Taguali S."/>
            <person name="Riolo M."/>
            <person name="La Spada F."/>
            <person name="Cacciola S.O."/>
            <person name="Dionisio G."/>
        </authorList>
    </citation>
    <scope>NUCLEOTIDE SEQUENCE [LARGE SCALE GENOMIC DNA]</scope>
    <source>
        <strain evidence="4 5">VK10A</strain>
    </source>
</reference>
<dbReference type="AlphaFoldDB" id="A0ABD3FVE3"/>
<dbReference type="InterPro" id="IPR055414">
    <property type="entry name" value="LRR_R13L4/SHOC2-like"/>
</dbReference>
<sequence>MLLRRLLTPLQLRASRRAFSDASSTGLATCLRDIARSGPRVVELQLPKSSDLVCRQLMCEHVGDACACRLALALERVPRLHALNLSNNQLRGLPDAVFALERLQTLDIQRNRLTTLSMDVKKLTELKSLDVSHNQLKTLPVDELETLTKLEELRIAGNEELIQTIEDQTLVMSEQLREKIVLK</sequence>
<dbReference type="SMART" id="SM00369">
    <property type="entry name" value="LRR_TYP"/>
    <property type="match status" value="2"/>
</dbReference>
<dbReference type="InterPro" id="IPR032675">
    <property type="entry name" value="LRR_dom_sf"/>
</dbReference>
<protein>
    <recommendedName>
        <fullName evidence="3">Disease resistance R13L4/SHOC-2-like LRR domain-containing protein</fullName>
    </recommendedName>
</protein>
<dbReference type="InterPro" id="IPR001611">
    <property type="entry name" value="Leu-rich_rpt"/>
</dbReference>
<comment type="caution">
    <text evidence="4">The sequence shown here is derived from an EMBL/GenBank/DDBJ whole genome shotgun (WGS) entry which is preliminary data.</text>
</comment>
<dbReference type="PANTHER" id="PTHR48051:SF1">
    <property type="entry name" value="RAS SUPPRESSOR PROTEIN 1"/>
    <property type="match status" value="1"/>
</dbReference>
<dbReference type="EMBL" id="JBIMZQ010000007">
    <property type="protein sequence ID" value="KAL3670347.1"/>
    <property type="molecule type" value="Genomic_DNA"/>
</dbReference>
<keyword evidence="1" id="KW-0433">Leucine-rich repeat</keyword>
<dbReference type="InterPro" id="IPR003591">
    <property type="entry name" value="Leu-rich_rpt_typical-subtyp"/>
</dbReference>
<dbReference type="PRINTS" id="PR00019">
    <property type="entry name" value="LEURICHRPT"/>
</dbReference>
<dbReference type="Proteomes" id="UP001632037">
    <property type="component" value="Unassembled WGS sequence"/>
</dbReference>
<evidence type="ECO:0000256" key="2">
    <source>
        <dbReference type="ARBA" id="ARBA00022737"/>
    </source>
</evidence>
<dbReference type="Gene3D" id="3.80.10.10">
    <property type="entry name" value="Ribonuclease Inhibitor"/>
    <property type="match status" value="1"/>
</dbReference>
<feature type="domain" description="Disease resistance R13L4/SHOC-2-like LRR" evidence="3">
    <location>
        <begin position="52"/>
        <end position="158"/>
    </location>
</feature>